<keyword evidence="1" id="KW-1133">Transmembrane helix</keyword>
<reference evidence="2 5" key="2">
    <citation type="submission" date="2017-05" db="EMBL/GenBank/DDBJ databases">
        <title>Complete and WGS of Bordetella genogroups.</title>
        <authorList>
            <person name="Spilker T."/>
            <person name="LiPuma J."/>
        </authorList>
    </citation>
    <scope>NUCLEOTIDE SEQUENCE [LARGE SCALE GENOMIC DNA]</scope>
    <source>
        <strain evidence="2 5">AU17610</strain>
    </source>
</reference>
<feature type="transmembrane region" description="Helical" evidence="1">
    <location>
        <begin position="6"/>
        <end position="27"/>
    </location>
</feature>
<name>A0A261SGQ9_9BORD</name>
<evidence type="ECO:0000256" key="1">
    <source>
        <dbReference type="SAM" id="Phobius"/>
    </source>
</evidence>
<comment type="caution">
    <text evidence="2">The sequence shown here is derived from an EMBL/GenBank/DDBJ whole genome shotgun (WGS) entry which is preliminary data.</text>
</comment>
<dbReference type="RefSeq" id="WP_094827388.1">
    <property type="nucleotide sequence ID" value="NZ_NEVL01000003.1"/>
</dbReference>
<gene>
    <name evidence="2" type="primary">ccoS</name>
    <name evidence="3" type="ORF">CAL27_21940</name>
    <name evidence="2" type="ORF">CEG14_16550</name>
</gene>
<dbReference type="PANTHER" id="PTHR41532">
    <property type="entry name" value="FIXS PROTEIN"/>
    <property type="match status" value="1"/>
</dbReference>
<reference evidence="3 4" key="1">
    <citation type="submission" date="2017-05" db="EMBL/GenBank/DDBJ databases">
        <title>Complete and WGS of Bordetella genogroups.</title>
        <authorList>
            <person name="Spilker T."/>
            <person name="Lipuma J."/>
        </authorList>
    </citation>
    <scope>NUCLEOTIDE SEQUENCE [LARGE SCALE GENOMIC DNA]</scope>
    <source>
        <strain evidence="3 4">AU9795</strain>
    </source>
</reference>
<keyword evidence="4" id="KW-1185">Reference proteome</keyword>
<dbReference type="InterPro" id="IPR004714">
    <property type="entry name" value="Cyt_oxidase_maturation_cbb3"/>
</dbReference>
<proteinExistence type="predicted"/>
<dbReference type="PANTHER" id="PTHR41532:SF1">
    <property type="entry name" value="FIXS PROTEIN"/>
    <property type="match status" value="1"/>
</dbReference>
<accession>A0A261SGQ9</accession>
<dbReference type="AlphaFoldDB" id="A0A261SGQ9"/>
<keyword evidence="1" id="KW-0472">Membrane</keyword>
<sequence length="47" mass="5310">MDILYLLLPVSLIFVLAIGVALWWAVFNGQFDDSENEGLSILRDKDV</sequence>
<evidence type="ECO:0000313" key="2">
    <source>
        <dbReference type="EMBL" id="OZI36584.1"/>
    </source>
</evidence>
<dbReference type="OrthoDB" id="9802763at2"/>
<dbReference type="Pfam" id="PF03597">
    <property type="entry name" value="FixS"/>
    <property type="match status" value="1"/>
</dbReference>
<organism evidence="2 5">
    <name type="scientific">Bordetella genomosp. 1</name>
    <dbReference type="NCBI Taxonomy" id="1395607"/>
    <lineage>
        <taxon>Bacteria</taxon>
        <taxon>Pseudomonadati</taxon>
        <taxon>Pseudomonadota</taxon>
        <taxon>Betaproteobacteria</taxon>
        <taxon>Burkholderiales</taxon>
        <taxon>Alcaligenaceae</taxon>
        <taxon>Bordetella</taxon>
    </lineage>
</organism>
<dbReference type="EMBL" id="NEVR01000005">
    <property type="protein sequence ID" value="OZI58043.1"/>
    <property type="molecule type" value="Genomic_DNA"/>
</dbReference>
<evidence type="ECO:0000313" key="3">
    <source>
        <dbReference type="EMBL" id="OZI58043.1"/>
    </source>
</evidence>
<evidence type="ECO:0000313" key="5">
    <source>
        <dbReference type="Proteomes" id="UP000217005"/>
    </source>
</evidence>
<dbReference type="EMBL" id="NEVL01000003">
    <property type="protein sequence ID" value="OZI36584.1"/>
    <property type="molecule type" value="Genomic_DNA"/>
</dbReference>
<dbReference type="Proteomes" id="UP000216354">
    <property type="component" value="Unassembled WGS sequence"/>
</dbReference>
<evidence type="ECO:0000313" key="4">
    <source>
        <dbReference type="Proteomes" id="UP000216354"/>
    </source>
</evidence>
<dbReference type="Proteomes" id="UP000217005">
    <property type="component" value="Unassembled WGS sequence"/>
</dbReference>
<dbReference type="NCBIfam" id="TIGR00847">
    <property type="entry name" value="ccoS"/>
    <property type="match status" value="1"/>
</dbReference>
<protein>
    <submittedName>
        <fullName evidence="2">Cbb3-type cytochrome oxidase assembly protein CcoS</fullName>
    </submittedName>
</protein>
<keyword evidence="1" id="KW-0812">Transmembrane</keyword>